<dbReference type="EMBL" id="NOVD01000066">
    <property type="protein sequence ID" value="PCK22617.1"/>
    <property type="molecule type" value="Genomic_DNA"/>
</dbReference>
<evidence type="ECO:0000256" key="3">
    <source>
        <dbReference type="SAM" id="MobiDB-lite"/>
    </source>
</evidence>
<evidence type="ECO:0000256" key="1">
    <source>
        <dbReference type="ARBA" id="ARBA00023125"/>
    </source>
</evidence>
<dbReference type="SUPFAM" id="SSF47823">
    <property type="entry name" value="lambda integrase-like, N-terminal domain"/>
    <property type="match status" value="1"/>
</dbReference>
<protein>
    <recommendedName>
        <fullName evidence="4">Core-binding (CB) domain-containing protein</fullName>
    </recommendedName>
</protein>
<dbReference type="InterPro" id="IPR044068">
    <property type="entry name" value="CB"/>
</dbReference>
<proteinExistence type="predicted"/>
<dbReference type="GO" id="GO:0015074">
    <property type="term" value="P:DNA integration"/>
    <property type="evidence" value="ECO:0007669"/>
    <property type="project" value="InterPro"/>
</dbReference>
<dbReference type="GO" id="GO:0003677">
    <property type="term" value="F:DNA binding"/>
    <property type="evidence" value="ECO:0007669"/>
    <property type="project" value="UniProtKB-UniRule"/>
</dbReference>
<dbReference type="InterPro" id="IPR010998">
    <property type="entry name" value="Integrase_recombinase_N"/>
</dbReference>
<evidence type="ECO:0000256" key="2">
    <source>
        <dbReference type="PROSITE-ProRule" id="PRU01248"/>
    </source>
</evidence>
<feature type="compositionally biased region" description="Basic and acidic residues" evidence="3">
    <location>
        <begin position="160"/>
        <end position="170"/>
    </location>
</feature>
<dbReference type="Pfam" id="PF02899">
    <property type="entry name" value="Phage_int_SAM_1"/>
    <property type="match status" value="1"/>
</dbReference>
<comment type="caution">
    <text evidence="5">The sequence shown here is derived from an EMBL/GenBank/DDBJ whole genome shotgun (WGS) entry which is preliminary data.</text>
</comment>
<accession>A0A2A5J050</accession>
<evidence type="ECO:0000313" key="6">
    <source>
        <dbReference type="Proteomes" id="UP000230886"/>
    </source>
</evidence>
<name>A0A2A5J050_RHOSG</name>
<evidence type="ECO:0000259" key="4">
    <source>
        <dbReference type="PROSITE" id="PS51900"/>
    </source>
</evidence>
<reference evidence="5 6" key="1">
    <citation type="submission" date="2017-07" db="EMBL/GenBank/DDBJ databases">
        <title>Draft sequence of Rhodococcus enclensis 23b-28.</title>
        <authorList>
            <person name="Besaury L."/>
            <person name="Sancelme M."/>
            <person name="Amato P."/>
            <person name="Lallement A."/>
            <person name="Delort A.-M."/>
        </authorList>
    </citation>
    <scope>NUCLEOTIDE SEQUENCE [LARGE SCALE GENOMIC DNA]</scope>
    <source>
        <strain evidence="5 6">23b-28</strain>
    </source>
</reference>
<sequence length="247" mass="27861">MAWSVQRVVPPAGEESWTVLDPSHDVVAPVDRFLAHLSAVERSPATVRSYAFDLRDFVEFLDHVGVQWERVRLEDLGRFVNWLRLSPAERDGNVTSLPRLVDHCSASTVNRKLSAVGSFYQFHQRHGVECEFLWALRKGDGAVRPSQRPAASPRGLTTQQRERRDEEHRGTPRTARSGGPSRPGILTPRRRRSTHPGPVHRWIRANCLHFCIHSLCGQGAGSFFSRTWLERNATSRLKTASRAASGE</sequence>
<evidence type="ECO:0000313" key="5">
    <source>
        <dbReference type="EMBL" id="PCK22617.1"/>
    </source>
</evidence>
<organism evidence="5 6">
    <name type="scientific">Rhodococcus qingshengii</name>
    <dbReference type="NCBI Taxonomy" id="334542"/>
    <lineage>
        <taxon>Bacteria</taxon>
        <taxon>Bacillati</taxon>
        <taxon>Actinomycetota</taxon>
        <taxon>Actinomycetes</taxon>
        <taxon>Mycobacteriales</taxon>
        <taxon>Nocardiaceae</taxon>
        <taxon>Rhodococcus</taxon>
        <taxon>Rhodococcus erythropolis group</taxon>
    </lineage>
</organism>
<dbReference type="Gene3D" id="1.10.150.130">
    <property type="match status" value="1"/>
</dbReference>
<gene>
    <name evidence="5" type="ORF">CHR55_31880</name>
</gene>
<dbReference type="RefSeq" id="WP_099698924.1">
    <property type="nucleotide sequence ID" value="NZ_NOVD01000066.1"/>
</dbReference>
<dbReference type="AlphaFoldDB" id="A0A2A5J050"/>
<feature type="domain" description="Core-binding (CB)" evidence="4">
    <location>
        <begin position="24"/>
        <end position="124"/>
    </location>
</feature>
<dbReference type="InterPro" id="IPR004107">
    <property type="entry name" value="Integrase_SAM-like_N"/>
</dbReference>
<keyword evidence="1 2" id="KW-0238">DNA-binding</keyword>
<dbReference type="PROSITE" id="PS51900">
    <property type="entry name" value="CB"/>
    <property type="match status" value="1"/>
</dbReference>
<dbReference type="Proteomes" id="UP000230886">
    <property type="component" value="Unassembled WGS sequence"/>
</dbReference>
<feature type="region of interest" description="Disordered" evidence="3">
    <location>
        <begin position="142"/>
        <end position="197"/>
    </location>
</feature>